<keyword evidence="4 7" id="KW-0547">Nucleotide-binding</keyword>
<dbReference type="PROSITE" id="PS00867">
    <property type="entry name" value="CPSASE_2"/>
    <property type="match status" value="1"/>
</dbReference>
<dbReference type="PANTHER" id="PTHR48095:SF2">
    <property type="entry name" value="BIOTIN CARBOXYLASE, CHLOROPLASTIC"/>
    <property type="match status" value="1"/>
</dbReference>
<dbReference type="RefSeq" id="WP_344688327.1">
    <property type="nucleotide sequence ID" value="NZ_BAAAVV010000003.1"/>
</dbReference>
<dbReference type="InterPro" id="IPR051602">
    <property type="entry name" value="ACC_Biotin_Carboxylase"/>
</dbReference>
<dbReference type="InterPro" id="IPR016185">
    <property type="entry name" value="PreATP-grasp_dom_sf"/>
</dbReference>
<evidence type="ECO:0000256" key="6">
    <source>
        <dbReference type="ARBA" id="ARBA00048600"/>
    </source>
</evidence>
<evidence type="ECO:0000256" key="3">
    <source>
        <dbReference type="ARBA" id="ARBA00022598"/>
    </source>
</evidence>
<dbReference type="PANTHER" id="PTHR48095">
    <property type="entry name" value="PYRUVATE CARBOXYLASE SUBUNIT A"/>
    <property type="match status" value="1"/>
</dbReference>
<feature type="domain" description="ATP-grasp" evidence="8">
    <location>
        <begin position="121"/>
        <end position="318"/>
    </location>
</feature>
<evidence type="ECO:0000256" key="5">
    <source>
        <dbReference type="ARBA" id="ARBA00022840"/>
    </source>
</evidence>
<accession>A0ABP6P2F2</accession>
<dbReference type="InterPro" id="IPR011761">
    <property type="entry name" value="ATP-grasp"/>
</dbReference>
<keyword evidence="3" id="KW-0436">Ligase</keyword>
<proteinExistence type="predicted"/>
<comment type="caution">
    <text evidence="10">The sequence shown here is derived from an EMBL/GenBank/DDBJ whole genome shotgun (WGS) entry which is preliminary data.</text>
</comment>
<dbReference type="PROSITE" id="PS50979">
    <property type="entry name" value="BC"/>
    <property type="match status" value="1"/>
</dbReference>
<dbReference type="SUPFAM" id="SSF56059">
    <property type="entry name" value="Glutathione synthetase ATP-binding domain-like"/>
    <property type="match status" value="1"/>
</dbReference>
<evidence type="ECO:0000259" key="9">
    <source>
        <dbReference type="PROSITE" id="PS50979"/>
    </source>
</evidence>
<dbReference type="SMART" id="SM00878">
    <property type="entry name" value="Biotin_carb_C"/>
    <property type="match status" value="1"/>
</dbReference>
<dbReference type="Proteomes" id="UP001499924">
    <property type="component" value="Unassembled WGS sequence"/>
</dbReference>
<evidence type="ECO:0000256" key="4">
    <source>
        <dbReference type="ARBA" id="ARBA00022741"/>
    </source>
</evidence>
<dbReference type="InterPro" id="IPR005482">
    <property type="entry name" value="Biotin_COase_C"/>
</dbReference>
<dbReference type="EMBL" id="BAAAVV010000003">
    <property type="protein sequence ID" value="GAA3165082.1"/>
    <property type="molecule type" value="Genomic_DNA"/>
</dbReference>
<dbReference type="SUPFAM" id="SSF52440">
    <property type="entry name" value="PreATP-grasp domain"/>
    <property type="match status" value="1"/>
</dbReference>
<sequence>MTLRQVLVANRGEIAVRVVRACADEGLRSVVAVSEADRESRAALVADRAVCIGPASATDSYLDIGRVVAAALGTGCDAVHPGYGFLAERPELAEACAEHGLVFVGPPADAIRRGGDKAVARELAESLGIPVGEGSDTLADAVQARAVADGIGYPVVLKAAAGGGGRGMVRVDSGEQLSEAFGRATHEAQQAFGDGRMYLERFITRARHVEVQVLADHHGGIVHLGERDCSTQRRYQKLIEEAPARAVPEEIRRDLCAAAVELCRALDYVGAGTVEFVVDVDRGIWSFLEVNTRVQVEHPVTEMVTGIDIVRAQLAIAGGDRLPVRQSDVVLRGHAVEVRVNAEDPRQDFAPVPGLVSRWVEPVGGGLRIDTHVFGGYRIPPHYDSLLAKVIAHGPDREAALDRLDRGLAHLVIEGVPTTAELLRAVLGAEEFRAERHHTRWIEQEFLPEWRGAPAA</sequence>
<dbReference type="InterPro" id="IPR011764">
    <property type="entry name" value="Biotin_carboxylation_dom"/>
</dbReference>
<evidence type="ECO:0000256" key="7">
    <source>
        <dbReference type="PROSITE-ProRule" id="PRU00409"/>
    </source>
</evidence>
<dbReference type="PROSITE" id="PS00866">
    <property type="entry name" value="CPSASE_1"/>
    <property type="match status" value="1"/>
</dbReference>
<reference evidence="11" key="1">
    <citation type="journal article" date="2019" name="Int. J. Syst. Evol. Microbiol.">
        <title>The Global Catalogue of Microorganisms (GCM) 10K type strain sequencing project: providing services to taxonomists for standard genome sequencing and annotation.</title>
        <authorList>
            <consortium name="The Broad Institute Genomics Platform"/>
            <consortium name="The Broad Institute Genome Sequencing Center for Infectious Disease"/>
            <person name="Wu L."/>
            <person name="Ma J."/>
        </authorList>
    </citation>
    <scope>NUCLEOTIDE SEQUENCE [LARGE SCALE GENOMIC DNA]</scope>
    <source>
        <strain evidence="11">JCM 15614</strain>
    </source>
</reference>
<feature type="domain" description="Biotin carboxylation" evidence="9">
    <location>
        <begin position="2"/>
        <end position="447"/>
    </location>
</feature>
<dbReference type="Gene3D" id="3.30.470.20">
    <property type="entry name" value="ATP-grasp fold, B domain"/>
    <property type="match status" value="1"/>
</dbReference>
<evidence type="ECO:0000256" key="1">
    <source>
        <dbReference type="ARBA" id="ARBA00003761"/>
    </source>
</evidence>
<dbReference type="PROSITE" id="PS50975">
    <property type="entry name" value="ATP_GRASP"/>
    <property type="match status" value="1"/>
</dbReference>
<dbReference type="SUPFAM" id="SSF51246">
    <property type="entry name" value="Rudiment single hybrid motif"/>
    <property type="match status" value="1"/>
</dbReference>
<protein>
    <recommendedName>
        <fullName evidence="2">biotin carboxylase</fullName>
        <ecNumber evidence="2">6.3.4.14</ecNumber>
    </recommendedName>
</protein>
<evidence type="ECO:0000313" key="10">
    <source>
        <dbReference type="EMBL" id="GAA3165082.1"/>
    </source>
</evidence>
<dbReference type="Pfam" id="PF02785">
    <property type="entry name" value="Biotin_carb_C"/>
    <property type="match status" value="1"/>
</dbReference>
<comment type="function">
    <text evidence="1">This protein is a component of the acetyl coenzyme A carboxylase complex; first, biotin carboxylase catalyzes the carboxylation of the carrier protein and then the transcarboxylase transfers the carboxyl group to form malonyl-CoA.</text>
</comment>
<dbReference type="InterPro" id="IPR005481">
    <property type="entry name" value="BC-like_N"/>
</dbReference>
<keyword evidence="5 7" id="KW-0067">ATP-binding</keyword>
<dbReference type="InterPro" id="IPR011054">
    <property type="entry name" value="Rudment_hybrid_motif"/>
</dbReference>
<evidence type="ECO:0000256" key="2">
    <source>
        <dbReference type="ARBA" id="ARBA00013263"/>
    </source>
</evidence>
<dbReference type="Pfam" id="PF02786">
    <property type="entry name" value="CPSase_L_D2"/>
    <property type="match status" value="1"/>
</dbReference>
<keyword evidence="11" id="KW-1185">Reference proteome</keyword>
<name>A0ABP6P2F2_9ACTN</name>
<dbReference type="Pfam" id="PF00289">
    <property type="entry name" value="Biotin_carb_N"/>
    <property type="match status" value="1"/>
</dbReference>
<evidence type="ECO:0000313" key="11">
    <source>
        <dbReference type="Proteomes" id="UP001499924"/>
    </source>
</evidence>
<organism evidence="10 11">
    <name type="scientific">Blastococcus jejuensis</name>
    <dbReference type="NCBI Taxonomy" id="351224"/>
    <lineage>
        <taxon>Bacteria</taxon>
        <taxon>Bacillati</taxon>
        <taxon>Actinomycetota</taxon>
        <taxon>Actinomycetes</taxon>
        <taxon>Geodermatophilales</taxon>
        <taxon>Geodermatophilaceae</taxon>
        <taxon>Blastococcus</taxon>
    </lineage>
</organism>
<dbReference type="InterPro" id="IPR005479">
    <property type="entry name" value="CPAse_ATP-bd"/>
</dbReference>
<evidence type="ECO:0000259" key="8">
    <source>
        <dbReference type="PROSITE" id="PS50975"/>
    </source>
</evidence>
<dbReference type="EC" id="6.3.4.14" evidence="2"/>
<gene>
    <name evidence="10" type="primary">accC</name>
    <name evidence="10" type="ORF">GCM10010531_16900</name>
</gene>
<comment type="catalytic activity">
    <reaction evidence="6">
        <text>N(6)-biotinyl-L-lysyl-[protein] + hydrogencarbonate + ATP = N(6)-carboxybiotinyl-L-lysyl-[protein] + ADP + phosphate + H(+)</text>
        <dbReference type="Rhea" id="RHEA:13501"/>
        <dbReference type="Rhea" id="RHEA-COMP:10505"/>
        <dbReference type="Rhea" id="RHEA-COMP:10506"/>
        <dbReference type="ChEBI" id="CHEBI:15378"/>
        <dbReference type="ChEBI" id="CHEBI:17544"/>
        <dbReference type="ChEBI" id="CHEBI:30616"/>
        <dbReference type="ChEBI" id="CHEBI:43474"/>
        <dbReference type="ChEBI" id="CHEBI:83144"/>
        <dbReference type="ChEBI" id="CHEBI:83145"/>
        <dbReference type="ChEBI" id="CHEBI:456216"/>
        <dbReference type="EC" id="6.3.4.14"/>
    </reaction>
</comment>